<evidence type="ECO:0000256" key="1">
    <source>
        <dbReference type="SAM" id="MobiDB-lite"/>
    </source>
</evidence>
<gene>
    <name evidence="2" type="ORF">BpHYR1_020931</name>
</gene>
<name>A0A3M7RR73_BRAPC</name>
<reference evidence="2 3" key="1">
    <citation type="journal article" date="2018" name="Sci. Rep.">
        <title>Genomic signatures of local adaptation to the degree of environmental predictability in rotifers.</title>
        <authorList>
            <person name="Franch-Gras L."/>
            <person name="Hahn C."/>
            <person name="Garcia-Roger E.M."/>
            <person name="Carmona M.J."/>
            <person name="Serra M."/>
            <person name="Gomez A."/>
        </authorList>
    </citation>
    <scope>NUCLEOTIDE SEQUENCE [LARGE SCALE GENOMIC DNA]</scope>
    <source>
        <strain evidence="2">HYR1</strain>
    </source>
</reference>
<feature type="region of interest" description="Disordered" evidence="1">
    <location>
        <begin position="1"/>
        <end position="28"/>
    </location>
</feature>
<sequence>MADKAEQLGRLGRPRRQNGRGRAGRPSGVTILLEPLPDNQTIHLQSQTQRTPKIGWTNVTNGIKRKLMNKCKI</sequence>
<dbReference type="AlphaFoldDB" id="A0A3M7RR73"/>
<proteinExistence type="predicted"/>
<dbReference type="EMBL" id="REGN01002849">
    <property type="protein sequence ID" value="RNA25837.1"/>
    <property type="molecule type" value="Genomic_DNA"/>
</dbReference>
<organism evidence="2 3">
    <name type="scientific">Brachionus plicatilis</name>
    <name type="common">Marine rotifer</name>
    <name type="synonym">Brachionus muelleri</name>
    <dbReference type="NCBI Taxonomy" id="10195"/>
    <lineage>
        <taxon>Eukaryota</taxon>
        <taxon>Metazoa</taxon>
        <taxon>Spiralia</taxon>
        <taxon>Gnathifera</taxon>
        <taxon>Rotifera</taxon>
        <taxon>Eurotatoria</taxon>
        <taxon>Monogononta</taxon>
        <taxon>Pseudotrocha</taxon>
        <taxon>Ploima</taxon>
        <taxon>Brachionidae</taxon>
        <taxon>Brachionus</taxon>
    </lineage>
</organism>
<keyword evidence="3" id="KW-1185">Reference proteome</keyword>
<evidence type="ECO:0000313" key="2">
    <source>
        <dbReference type="EMBL" id="RNA25837.1"/>
    </source>
</evidence>
<evidence type="ECO:0000313" key="3">
    <source>
        <dbReference type="Proteomes" id="UP000276133"/>
    </source>
</evidence>
<dbReference type="Proteomes" id="UP000276133">
    <property type="component" value="Unassembled WGS sequence"/>
</dbReference>
<comment type="caution">
    <text evidence="2">The sequence shown here is derived from an EMBL/GenBank/DDBJ whole genome shotgun (WGS) entry which is preliminary data.</text>
</comment>
<feature type="compositionally biased region" description="Basic residues" evidence="1">
    <location>
        <begin position="12"/>
        <end position="23"/>
    </location>
</feature>
<protein>
    <submittedName>
        <fullName evidence="2">Uncharacterized protein</fullName>
    </submittedName>
</protein>
<accession>A0A3M7RR73</accession>